<dbReference type="Proteomes" id="UP001055879">
    <property type="component" value="Linkage Group LG06"/>
</dbReference>
<protein>
    <submittedName>
        <fullName evidence="1">Uncharacterized protein</fullName>
    </submittedName>
</protein>
<gene>
    <name evidence="1" type="ORF">L6452_18984</name>
</gene>
<proteinExistence type="predicted"/>
<evidence type="ECO:0000313" key="2">
    <source>
        <dbReference type="Proteomes" id="UP001055879"/>
    </source>
</evidence>
<reference evidence="2" key="1">
    <citation type="journal article" date="2022" name="Mol. Ecol. Resour.">
        <title>The genomes of chicory, endive, great burdock and yacon provide insights into Asteraceae palaeo-polyploidization history and plant inulin production.</title>
        <authorList>
            <person name="Fan W."/>
            <person name="Wang S."/>
            <person name="Wang H."/>
            <person name="Wang A."/>
            <person name="Jiang F."/>
            <person name="Liu H."/>
            <person name="Zhao H."/>
            <person name="Xu D."/>
            <person name="Zhang Y."/>
        </authorList>
    </citation>
    <scope>NUCLEOTIDE SEQUENCE [LARGE SCALE GENOMIC DNA]</scope>
    <source>
        <strain evidence="2">cv. Niubang</strain>
    </source>
</reference>
<accession>A0ACB9B6N7</accession>
<evidence type="ECO:0000313" key="1">
    <source>
        <dbReference type="EMBL" id="KAI3718132.1"/>
    </source>
</evidence>
<organism evidence="1 2">
    <name type="scientific">Arctium lappa</name>
    <name type="common">Greater burdock</name>
    <name type="synonym">Lappa major</name>
    <dbReference type="NCBI Taxonomy" id="4217"/>
    <lineage>
        <taxon>Eukaryota</taxon>
        <taxon>Viridiplantae</taxon>
        <taxon>Streptophyta</taxon>
        <taxon>Embryophyta</taxon>
        <taxon>Tracheophyta</taxon>
        <taxon>Spermatophyta</taxon>
        <taxon>Magnoliopsida</taxon>
        <taxon>eudicotyledons</taxon>
        <taxon>Gunneridae</taxon>
        <taxon>Pentapetalae</taxon>
        <taxon>asterids</taxon>
        <taxon>campanulids</taxon>
        <taxon>Asterales</taxon>
        <taxon>Asteraceae</taxon>
        <taxon>Carduoideae</taxon>
        <taxon>Cardueae</taxon>
        <taxon>Arctiinae</taxon>
        <taxon>Arctium</taxon>
    </lineage>
</organism>
<dbReference type="EMBL" id="CM042052">
    <property type="protein sequence ID" value="KAI3718132.1"/>
    <property type="molecule type" value="Genomic_DNA"/>
</dbReference>
<sequence length="92" mass="9864">MSRVGRSGQQNDGMGVLTKLLKSEFAVESGPGHAVGPQVESCADHWMNVTVVSLYNCGLSVRVHGLVVVAGETDDPEGRIHHQFESFSWAAV</sequence>
<comment type="caution">
    <text evidence="1">The sequence shown here is derived from an EMBL/GenBank/DDBJ whole genome shotgun (WGS) entry which is preliminary data.</text>
</comment>
<name>A0ACB9B6N7_ARCLA</name>
<keyword evidence="2" id="KW-1185">Reference proteome</keyword>
<reference evidence="1 2" key="2">
    <citation type="journal article" date="2022" name="Mol. Ecol. Resour.">
        <title>The genomes of chicory, endive, great burdock and yacon provide insights into Asteraceae paleo-polyploidization history and plant inulin production.</title>
        <authorList>
            <person name="Fan W."/>
            <person name="Wang S."/>
            <person name="Wang H."/>
            <person name="Wang A."/>
            <person name="Jiang F."/>
            <person name="Liu H."/>
            <person name="Zhao H."/>
            <person name="Xu D."/>
            <person name="Zhang Y."/>
        </authorList>
    </citation>
    <scope>NUCLEOTIDE SEQUENCE [LARGE SCALE GENOMIC DNA]</scope>
    <source>
        <strain evidence="2">cv. Niubang</strain>
    </source>
</reference>